<evidence type="ECO:0000256" key="5">
    <source>
        <dbReference type="ARBA" id="ARBA00022692"/>
    </source>
</evidence>
<evidence type="ECO:0000256" key="2">
    <source>
        <dbReference type="ARBA" id="ARBA00005236"/>
    </source>
</evidence>
<keyword evidence="4" id="KW-1003">Cell membrane</keyword>
<evidence type="ECO:0000256" key="6">
    <source>
        <dbReference type="ARBA" id="ARBA00022989"/>
    </source>
</evidence>
<dbReference type="InterPro" id="IPR011925">
    <property type="entry name" value="LolCE_TM"/>
</dbReference>
<dbReference type="GO" id="GO:0042953">
    <property type="term" value="P:lipoprotein transport"/>
    <property type="evidence" value="ECO:0007669"/>
    <property type="project" value="InterPro"/>
</dbReference>
<dbReference type="GO" id="GO:0044874">
    <property type="term" value="P:lipoprotein localization to outer membrane"/>
    <property type="evidence" value="ECO:0007669"/>
    <property type="project" value="TreeGrafter"/>
</dbReference>
<comment type="subcellular location">
    <subcellularLocation>
        <location evidence="1">Cell membrane</location>
        <topology evidence="1">Multi-pass membrane protein</topology>
    </subcellularLocation>
</comment>
<keyword evidence="5 8" id="KW-0812">Transmembrane</keyword>
<keyword evidence="6 8" id="KW-1133">Transmembrane helix</keyword>
<keyword evidence="7 8" id="KW-0472">Membrane</keyword>
<dbReference type="Pfam" id="PF02687">
    <property type="entry name" value="FtsX"/>
    <property type="match status" value="1"/>
</dbReference>
<evidence type="ECO:0000256" key="4">
    <source>
        <dbReference type="ARBA" id="ARBA00022475"/>
    </source>
</evidence>
<dbReference type="InterPro" id="IPR025857">
    <property type="entry name" value="MacB_PCD"/>
</dbReference>
<evidence type="ECO:0000313" key="12">
    <source>
        <dbReference type="Proteomes" id="UP000231658"/>
    </source>
</evidence>
<keyword evidence="3" id="KW-0813">Transport</keyword>
<sequence>MFKAFEWMMAARYLRARRREGFVSVIAWFSLLGIALGVATLIIVMSVMNGFREELLSRILGINGHINVYGHNRVIPNYNSLSEELAKIDGVKSVTPMIEGQVMATGKGASSGAMVRGLSGADFKKRDLLFNSVKAGSIKLFEAGEGVIIGSRLASKLGLWVGDRITLISPKGNVTAFGTVPRMRSFIIAATFDIGMYEYDSSFVFMPLKAAQTYFRIPGVNYLEVLTPSASQAESVSYDIRLELGRKGLNPVDWKRTNSSFFNALQVERNVMFMILTLIIIVAAFNIISGLIMLVKDKGKDIAILRTMGASRGSIMRIFLIAGASVGVFGTVLGFILGLAFSENIETIRQWIEGLSGTELFAAEIYFLSKLPAIVDYSEVTLVVGMGLGLSFLATLYPSWRAARLDPVEALRYE</sequence>
<dbReference type="PANTHER" id="PTHR30489">
    <property type="entry name" value="LIPOPROTEIN-RELEASING SYSTEM TRANSMEMBRANE PROTEIN LOLE"/>
    <property type="match status" value="1"/>
</dbReference>
<feature type="transmembrane region" description="Helical" evidence="8">
    <location>
        <begin position="377"/>
        <end position="397"/>
    </location>
</feature>
<gene>
    <name evidence="11" type="ORF">MTBPR1_10258</name>
</gene>
<organism evidence="11 12">
    <name type="scientific">Candidatus Terasakiella magnetica</name>
    <dbReference type="NCBI Taxonomy" id="1867952"/>
    <lineage>
        <taxon>Bacteria</taxon>
        <taxon>Pseudomonadati</taxon>
        <taxon>Pseudomonadota</taxon>
        <taxon>Alphaproteobacteria</taxon>
        <taxon>Rhodospirillales</taxon>
        <taxon>Terasakiellaceae</taxon>
        <taxon>Terasakiella</taxon>
    </lineage>
</organism>
<feature type="transmembrane region" description="Helical" evidence="8">
    <location>
        <begin position="271"/>
        <end position="295"/>
    </location>
</feature>
<evidence type="ECO:0000259" key="9">
    <source>
        <dbReference type="Pfam" id="PF02687"/>
    </source>
</evidence>
<dbReference type="AlphaFoldDB" id="A0A1C3RCM1"/>
<reference evidence="11 12" key="1">
    <citation type="submission" date="2016-07" db="EMBL/GenBank/DDBJ databases">
        <authorList>
            <person name="Lefevre C.T."/>
        </authorList>
    </citation>
    <scope>NUCLEOTIDE SEQUENCE [LARGE SCALE GENOMIC DNA]</scope>
    <source>
        <strain evidence="11">PR1</strain>
    </source>
</reference>
<dbReference type="STRING" id="1867952.MTBPR1_10258"/>
<dbReference type="Pfam" id="PF12704">
    <property type="entry name" value="MacB_PCD"/>
    <property type="match status" value="1"/>
</dbReference>
<evidence type="ECO:0000256" key="3">
    <source>
        <dbReference type="ARBA" id="ARBA00022448"/>
    </source>
</evidence>
<dbReference type="Proteomes" id="UP000231658">
    <property type="component" value="Unassembled WGS sequence"/>
</dbReference>
<evidence type="ECO:0000313" key="11">
    <source>
        <dbReference type="EMBL" id="SCA55011.1"/>
    </source>
</evidence>
<dbReference type="InterPro" id="IPR051447">
    <property type="entry name" value="Lipoprotein-release_system"/>
</dbReference>
<proteinExistence type="inferred from homology"/>
<dbReference type="InterPro" id="IPR003838">
    <property type="entry name" value="ABC3_permease_C"/>
</dbReference>
<feature type="domain" description="ABC3 transporter permease C-terminal" evidence="9">
    <location>
        <begin position="274"/>
        <end position="407"/>
    </location>
</feature>
<dbReference type="GO" id="GO:0098797">
    <property type="term" value="C:plasma membrane protein complex"/>
    <property type="evidence" value="ECO:0007669"/>
    <property type="project" value="TreeGrafter"/>
</dbReference>
<protein>
    <submittedName>
        <fullName evidence="11">Lipoprotein-releasing system permease</fullName>
    </submittedName>
</protein>
<feature type="transmembrane region" description="Helical" evidence="8">
    <location>
        <begin position="315"/>
        <end position="341"/>
    </location>
</feature>
<name>A0A1C3RCM1_9PROT</name>
<feature type="transmembrane region" description="Helical" evidence="8">
    <location>
        <begin position="21"/>
        <end position="48"/>
    </location>
</feature>
<evidence type="ECO:0000256" key="8">
    <source>
        <dbReference type="SAM" id="Phobius"/>
    </source>
</evidence>
<accession>A0A1C3RCM1</accession>
<evidence type="ECO:0000259" key="10">
    <source>
        <dbReference type="Pfam" id="PF12704"/>
    </source>
</evidence>
<feature type="domain" description="MacB-like periplasmic core" evidence="10">
    <location>
        <begin position="29"/>
        <end position="240"/>
    </location>
</feature>
<evidence type="ECO:0000256" key="7">
    <source>
        <dbReference type="ARBA" id="ARBA00023136"/>
    </source>
</evidence>
<comment type="similarity">
    <text evidence="2">Belongs to the ABC-4 integral membrane protein family. LolC/E subfamily.</text>
</comment>
<evidence type="ECO:0000256" key="1">
    <source>
        <dbReference type="ARBA" id="ARBA00004651"/>
    </source>
</evidence>
<dbReference type="NCBIfam" id="TIGR02212">
    <property type="entry name" value="lolCE"/>
    <property type="match status" value="1"/>
</dbReference>
<keyword evidence="12" id="KW-1185">Reference proteome</keyword>
<dbReference type="EMBL" id="FLYE01000001">
    <property type="protein sequence ID" value="SCA55011.1"/>
    <property type="molecule type" value="Genomic_DNA"/>
</dbReference>
<dbReference type="PANTHER" id="PTHR30489:SF0">
    <property type="entry name" value="LIPOPROTEIN-RELEASING SYSTEM TRANSMEMBRANE PROTEIN LOLE"/>
    <property type="match status" value="1"/>
</dbReference>
<keyword evidence="11" id="KW-0449">Lipoprotein</keyword>